<dbReference type="EMBL" id="CM042053">
    <property type="protein sequence ID" value="KAI3714847.1"/>
    <property type="molecule type" value="Genomic_DNA"/>
</dbReference>
<gene>
    <name evidence="1" type="ORF">L6452_21807</name>
</gene>
<proteinExistence type="predicted"/>
<protein>
    <submittedName>
        <fullName evidence="1">Uncharacterized protein</fullName>
    </submittedName>
</protein>
<accession>A0ACB9AX77</accession>
<comment type="caution">
    <text evidence="1">The sequence shown here is derived from an EMBL/GenBank/DDBJ whole genome shotgun (WGS) entry which is preliminary data.</text>
</comment>
<organism evidence="1 2">
    <name type="scientific">Arctium lappa</name>
    <name type="common">Greater burdock</name>
    <name type="synonym">Lappa major</name>
    <dbReference type="NCBI Taxonomy" id="4217"/>
    <lineage>
        <taxon>Eukaryota</taxon>
        <taxon>Viridiplantae</taxon>
        <taxon>Streptophyta</taxon>
        <taxon>Embryophyta</taxon>
        <taxon>Tracheophyta</taxon>
        <taxon>Spermatophyta</taxon>
        <taxon>Magnoliopsida</taxon>
        <taxon>eudicotyledons</taxon>
        <taxon>Gunneridae</taxon>
        <taxon>Pentapetalae</taxon>
        <taxon>asterids</taxon>
        <taxon>campanulids</taxon>
        <taxon>Asterales</taxon>
        <taxon>Asteraceae</taxon>
        <taxon>Carduoideae</taxon>
        <taxon>Cardueae</taxon>
        <taxon>Arctiinae</taxon>
        <taxon>Arctium</taxon>
    </lineage>
</organism>
<name>A0ACB9AX77_ARCLA</name>
<sequence length="140" mass="15769">MQLMGKHISLNPKVARSWIPLIHVALTARLHDLMPTPVLLVAWTLTGSKIIEENPRKTLGEDVGNLKAGRHVKDTNQAFLNVFPDEVNVELDVLGSSRRRFRSQHISATTLATPRYSASALEREMVDCLLEDHEIRLSPR</sequence>
<reference evidence="1 2" key="2">
    <citation type="journal article" date="2022" name="Mol. Ecol. Resour.">
        <title>The genomes of chicory, endive, great burdock and yacon provide insights into Asteraceae paleo-polyploidization history and plant inulin production.</title>
        <authorList>
            <person name="Fan W."/>
            <person name="Wang S."/>
            <person name="Wang H."/>
            <person name="Wang A."/>
            <person name="Jiang F."/>
            <person name="Liu H."/>
            <person name="Zhao H."/>
            <person name="Xu D."/>
            <person name="Zhang Y."/>
        </authorList>
    </citation>
    <scope>NUCLEOTIDE SEQUENCE [LARGE SCALE GENOMIC DNA]</scope>
    <source>
        <strain evidence="2">cv. Niubang</strain>
    </source>
</reference>
<reference evidence="2" key="1">
    <citation type="journal article" date="2022" name="Mol. Ecol. Resour.">
        <title>The genomes of chicory, endive, great burdock and yacon provide insights into Asteraceae palaeo-polyploidization history and plant inulin production.</title>
        <authorList>
            <person name="Fan W."/>
            <person name="Wang S."/>
            <person name="Wang H."/>
            <person name="Wang A."/>
            <person name="Jiang F."/>
            <person name="Liu H."/>
            <person name="Zhao H."/>
            <person name="Xu D."/>
            <person name="Zhang Y."/>
        </authorList>
    </citation>
    <scope>NUCLEOTIDE SEQUENCE [LARGE SCALE GENOMIC DNA]</scope>
    <source>
        <strain evidence="2">cv. Niubang</strain>
    </source>
</reference>
<evidence type="ECO:0000313" key="1">
    <source>
        <dbReference type="EMBL" id="KAI3714847.1"/>
    </source>
</evidence>
<keyword evidence="2" id="KW-1185">Reference proteome</keyword>
<dbReference type="Proteomes" id="UP001055879">
    <property type="component" value="Linkage Group LG07"/>
</dbReference>
<evidence type="ECO:0000313" key="2">
    <source>
        <dbReference type="Proteomes" id="UP001055879"/>
    </source>
</evidence>